<accession>A0ABS1U1B4</accession>
<comment type="caution">
    <text evidence="1">The sequence shown here is derived from an EMBL/GenBank/DDBJ whole genome shotgun (WGS) entry which is preliminary data.</text>
</comment>
<sequence length="123" mass="14619">MSRLTQRVTTEVSRKLAIPVEVIGVCMLGDKQGRRRFMVYYNERPPFGWMIEIDKALLGVRPGALRLDVRAWLRQNAQQPTQLGWRWLDTDRLTLNNWLTPRRANVLWFEDQGDAAMFRLWWC</sequence>
<name>A0ABS1U1B4_9PROT</name>
<evidence type="ECO:0000313" key="1">
    <source>
        <dbReference type="EMBL" id="MBL6077724.1"/>
    </source>
</evidence>
<evidence type="ECO:0000313" key="2">
    <source>
        <dbReference type="Proteomes" id="UP000660885"/>
    </source>
</evidence>
<keyword evidence="2" id="KW-1185">Reference proteome</keyword>
<organism evidence="1 2">
    <name type="scientific">Belnapia arida</name>
    <dbReference type="NCBI Taxonomy" id="2804533"/>
    <lineage>
        <taxon>Bacteria</taxon>
        <taxon>Pseudomonadati</taxon>
        <taxon>Pseudomonadota</taxon>
        <taxon>Alphaproteobacteria</taxon>
        <taxon>Acetobacterales</taxon>
        <taxon>Roseomonadaceae</taxon>
        <taxon>Belnapia</taxon>
    </lineage>
</organism>
<proteinExistence type="predicted"/>
<reference evidence="1 2" key="1">
    <citation type="submission" date="2021-01" db="EMBL/GenBank/DDBJ databases">
        <title>Belnapia mucosa sp. nov. and Belnapia arida sp. nov., isolated from the Tabernas Desert (Almeria, Spain).</title>
        <authorList>
            <person name="Molina-Menor E."/>
            <person name="Vidal-Verdu A."/>
            <person name="Calonge A."/>
            <person name="Satari L."/>
            <person name="Pereto J."/>
            <person name="Porcar M."/>
        </authorList>
    </citation>
    <scope>NUCLEOTIDE SEQUENCE [LARGE SCALE GENOMIC DNA]</scope>
    <source>
        <strain evidence="1 2">T18</strain>
    </source>
</reference>
<gene>
    <name evidence="1" type="ORF">JMJ56_06880</name>
</gene>
<dbReference type="RefSeq" id="WP_202830808.1">
    <property type="nucleotide sequence ID" value="NZ_JAETWB010000001.1"/>
</dbReference>
<dbReference type="Proteomes" id="UP000660885">
    <property type="component" value="Unassembled WGS sequence"/>
</dbReference>
<protein>
    <submittedName>
        <fullName evidence="1">Uncharacterized protein</fullName>
    </submittedName>
</protein>
<dbReference type="EMBL" id="JAETWB010000001">
    <property type="protein sequence ID" value="MBL6077724.1"/>
    <property type="molecule type" value="Genomic_DNA"/>
</dbReference>